<proteinExistence type="predicted"/>
<reference evidence="1" key="1">
    <citation type="submission" date="2018-05" db="EMBL/GenBank/DDBJ databases">
        <authorList>
            <person name="Lanie J.A."/>
            <person name="Ng W.-L."/>
            <person name="Kazmierczak K.M."/>
            <person name="Andrzejewski T.M."/>
            <person name="Davidsen T.M."/>
            <person name="Wayne K.J."/>
            <person name="Tettelin H."/>
            <person name="Glass J.I."/>
            <person name="Rusch D."/>
            <person name="Podicherti R."/>
            <person name="Tsui H.-C.T."/>
            <person name="Winkler M.E."/>
        </authorList>
    </citation>
    <scope>NUCLEOTIDE SEQUENCE</scope>
</reference>
<feature type="non-terminal residue" evidence="1">
    <location>
        <position position="269"/>
    </location>
</feature>
<gene>
    <name evidence="1" type="ORF">METZ01_LOCUS275225</name>
</gene>
<accession>A0A382KI47</accession>
<name>A0A382KI47_9ZZZZ</name>
<evidence type="ECO:0000313" key="1">
    <source>
        <dbReference type="EMBL" id="SVC22371.1"/>
    </source>
</evidence>
<dbReference type="EMBL" id="UINC01079913">
    <property type="protein sequence ID" value="SVC22371.1"/>
    <property type="molecule type" value="Genomic_DNA"/>
</dbReference>
<sequence>MNMTLSRLTFNKLIVPISLIILIASSAIAQDTKVTLLSPLDGATGVHDPFTGTWNDILENEDMQWPIASDNPQARAIVHWNPVDNAQEYEISLMLMSARWDYIAPVWESDMTNKTSYSFGYPATQWCCQDASDQMQWKVRAIINGEPQEWSDTWIFTFQDFIYPNKKDEEMLKAGWNKPTVWDSVIWVVSEEFENGTYLSATKDVYKAWGEIVGHYPMYILVYGDDDSKNGPVWEVDCALRKTGQYADACPENPGVGDYAKMGFYGNVK</sequence>
<dbReference type="AlphaFoldDB" id="A0A382KI47"/>
<organism evidence="1">
    <name type="scientific">marine metagenome</name>
    <dbReference type="NCBI Taxonomy" id="408172"/>
    <lineage>
        <taxon>unclassified sequences</taxon>
        <taxon>metagenomes</taxon>
        <taxon>ecological metagenomes</taxon>
    </lineage>
</organism>
<protein>
    <submittedName>
        <fullName evidence="1">Uncharacterized protein</fullName>
    </submittedName>
</protein>